<dbReference type="AlphaFoldDB" id="A0A9X8E769"/>
<feature type="compositionally biased region" description="Basic and acidic residues" evidence="8">
    <location>
        <begin position="303"/>
        <end position="313"/>
    </location>
</feature>
<dbReference type="EMBL" id="QUTI01016947">
    <property type="protein sequence ID" value="RLO10934.1"/>
    <property type="molecule type" value="Genomic_DNA"/>
</dbReference>
<evidence type="ECO:0000256" key="8">
    <source>
        <dbReference type="SAM" id="MobiDB-lite"/>
    </source>
</evidence>
<keyword evidence="5 9" id="KW-1133">Transmembrane helix</keyword>
<dbReference type="GO" id="GO:0005743">
    <property type="term" value="C:mitochondrial inner membrane"/>
    <property type="evidence" value="ECO:0007669"/>
    <property type="project" value="UniProtKB-SubCell"/>
</dbReference>
<proteinExistence type="inferred from homology"/>
<evidence type="ECO:0000256" key="5">
    <source>
        <dbReference type="ARBA" id="ARBA00022989"/>
    </source>
</evidence>
<feature type="region of interest" description="Disordered" evidence="8">
    <location>
        <begin position="303"/>
        <end position="322"/>
    </location>
</feature>
<keyword evidence="4" id="KW-0999">Mitochondrion inner membrane</keyword>
<comment type="subcellular location">
    <subcellularLocation>
        <location evidence="1">Mitochondrion inner membrane</location>
        <topology evidence="1">Single-pass membrane protein</topology>
    </subcellularLocation>
</comment>
<keyword evidence="7 9" id="KW-0472">Membrane</keyword>
<comment type="caution">
    <text evidence="10">The sequence shown here is derived from an EMBL/GenBank/DDBJ whole genome shotgun (WGS) entry which is preliminary data.</text>
</comment>
<sequence>MGGAVWQKYMKLGRQMAMPDRVNAYWNGLTVTERQSVLFLDEADLVKQLYKLNFSLLCVGLMQRRLKKASSSSDEPTYELLEAMEFMDIGTGIMTVKNELVQDGHAPALFELIQASLHGFLAQPHVLSDKDFTQLFFHDSEGVSSWDEYQHLIAMLLEQLIVKSFVAYLERESLRQMEALLQEVDEETKHVASSTTKKKKKRRKLACSTTSAPLNEPPSDPQPTTTCPSPPQSPPASAKHPLPIMPPLSPPSDASPRIKATTARLPIRMLNPAAAEFKPLLPLKRKFESFVVHVENDEDAERSREYHGWRRGADDDDSDSDEHAVIDVSRDVELDAQLAHLYHVTSELFEWNFSKHCEYRGYEAPAAWNDDGFFLTNPKSNLFVNVGMPFVLFVVGGFTVLNQFLDGKMEKKDVMVKSQSERAFNLDEEHRKIMQKLNTTDLVIKRIPAPGEDPRNVK</sequence>
<evidence type="ECO:0000313" key="11">
    <source>
        <dbReference type="Proteomes" id="UP000275652"/>
    </source>
</evidence>
<evidence type="ECO:0000256" key="6">
    <source>
        <dbReference type="ARBA" id="ARBA00023128"/>
    </source>
</evidence>
<feature type="compositionally biased region" description="Basic residues" evidence="8">
    <location>
        <begin position="196"/>
        <end position="205"/>
    </location>
</feature>
<evidence type="ECO:0000256" key="4">
    <source>
        <dbReference type="ARBA" id="ARBA00022792"/>
    </source>
</evidence>
<dbReference type="Pfam" id="PF14138">
    <property type="entry name" value="COX16"/>
    <property type="match status" value="1"/>
</dbReference>
<accession>A0A9X8E769</accession>
<feature type="transmembrane region" description="Helical" evidence="9">
    <location>
        <begin position="382"/>
        <end position="405"/>
    </location>
</feature>
<keyword evidence="3 9" id="KW-0812">Transmembrane</keyword>
<reference evidence="10 11" key="1">
    <citation type="journal article" date="2018" name="J. Invertebr. Pathol.">
        <title>New genotyping method for the causative agent of crayfish plague (Aphanomyces astaci) based on whole genome data.</title>
        <authorList>
            <person name="Minardi D."/>
            <person name="Studholme D.J."/>
            <person name="van der Giezen M."/>
            <person name="Pretto T."/>
            <person name="Oidtmann B."/>
        </authorList>
    </citation>
    <scope>NUCLEOTIDE SEQUENCE [LARGE SCALE GENOMIC DNA]</scope>
    <source>
        <strain evidence="10 11">KB13</strain>
    </source>
</reference>
<evidence type="ECO:0000256" key="3">
    <source>
        <dbReference type="ARBA" id="ARBA00022692"/>
    </source>
</evidence>
<protein>
    <submittedName>
        <fullName evidence="10">Uncharacterized protein</fullName>
    </submittedName>
</protein>
<dbReference type="Proteomes" id="UP000275652">
    <property type="component" value="Unassembled WGS sequence"/>
</dbReference>
<gene>
    <name evidence="10" type="ORF">DYB28_004298</name>
</gene>
<evidence type="ECO:0000313" key="10">
    <source>
        <dbReference type="EMBL" id="RLO10934.1"/>
    </source>
</evidence>
<name>A0A9X8E769_APHAT</name>
<keyword evidence="6" id="KW-0496">Mitochondrion</keyword>
<feature type="region of interest" description="Disordered" evidence="8">
    <location>
        <begin position="185"/>
        <end position="256"/>
    </location>
</feature>
<evidence type="ECO:0000256" key="2">
    <source>
        <dbReference type="ARBA" id="ARBA00008370"/>
    </source>
</evidence>
<organism evidence="10 11">
    <name type="scientific">Aphanomyces astaci</name>
    <name type="common">Crayfish plague agent</name>
    <dbReference type="NCBI Taxonomy" id="112090"/>
    <lineage>
        <taxon>Eukaryota</taxon>
        <taxon>Sar</taxon>
        <taxon>Stramenopiles</taxon>
        <taxon>Oomycota</taxon>
        <taxon>Saprolegniomycetes</taxon>
        <taxon>Saprolegniales</taxon>
        <taxon>Verrucalvaceae</taxon>
        <taxon>Aphanomyces</taxon>
    </lineage>
</organism>
<evidence type="ECO:0000256" key="9">
    <source>
        <dbReference type="SAM" id="Phobius"/>
    </source>
</evidence>
<comment type="similarity">
    <text evidence="2">Belongs to the COX16 family.</text>
</comment>
<dbReference type="InterPro" id="IPR020164">
    <property type="entry name" value="Cyt_c_Oxase_assmbl_COX16"/>
</dbReference>
<evidence type="ECO:0000256" key="7">
    <source>
        <dbReference type="ARBA" id="ARBA00023136"/>
    </source>
</evidence>
<evidence type="ECO:0000256" key="1">
    <source>
        <dbReference type="ARBA" id="ARBA00004434"/>
    </source>
</evidence>